<dbReference type="FunFam" id="3.40.50.300:FF:000130">
    <property type="entry name" value="Chromodomain-helicase-DNA-binding protein 2 isoform 1"/>
    <property type="match status" value="1"/>
</dbReference>
<keyword evidence="7" id="KW-0238">DNA-binding</keyword>
<evidence type="ECO:0000256" key="3">
    <source>
        <dbReference type="ARBA" id="ARBA00022741"/>
    </source>
</evidence>
<dbReference type="GO" id="GO:0005634">
    <property type="term" value="C:nucleus"/>
    <property type="evidence" value="ECO:0007669"/>
    <property type="project" value="UniProtKB-SubCell"/>
</dbReference>
<dbReference type="InterPro" id="IPR025260">
    <property type="entry name" value="CHD1-like_C"/>
</dbReference>
<dbReference type="InterPro" id="IPR000330">
    <property type="entry name" value="SNF2_N"/>
</dbReference>
<dbReference type="GO" id="GO:0005524">
    <property type="term" value="F:ATP binding"/>
    <property type="evidence" value="ECO:0007669"/>
    <property type="project" value="UniProtKB-KW"/>
</dbReference>
<dbReference type="PROSITE" id="PS51192">
    <property type="entry name" value="HELICASE_ATP_BIND_1"/>
    <property type="match status" value="1"/>
</dbReference>
<evidence type="ECO:0000256" key="8">
    <source>
        <dbReference type="ARBA" id="ARBA00023163"/>
    </source>
</evidence>
<dbReference type="Gene3D" id="1.10.10.60">
    <property type="entry name" value="Homeodomain-like"/>
    <property type="match status" value="1"/>
</dbReference>
<sequence length="1353" mass="157043">LYSPISHYTSRKSLIMCCSYKEDQNDFETDSDDLIELGEGAEEQQDDDSETIEKVLETRIGKKGATGASTTLYAIEENGDPGADFDPEKDEGETQFLIKWKDWSYIHNTWESVDSLTQQKVKGIKKLENFKKKNEELNTWLNKASPEDLEYYNCQQELTNDLSRQFQIVERVIAHKSSSSEPEYLCKWMGLPYAECTWEDGALIRKKFQACVDSFQNRNAFKTVPSKDCKVLKQRPRFVALKKQPSYIGDEILQLRDYQLDGVNWLAHSWCRCNSVILADEMGLGKTIQTISFLSYLFHQHQLYGPFIVVVPLSTLTSWQREFETWAPDMNVVVYLGDVISRKTIRDYEWIHQQTKRIKFNALLTTYEILLKDKAVLGNINWAFLGVDEAHRLKNDDSLLYKTLIDFRSNHRLLITGTPLQNSLKELWSLLHFLMPDKFESWEDFEDDHGKGRDNGYQSLHKVLEPFLLRRVKKDVEKSLPAKVEQILRVDMSAQQKQFYKWILTRNYKALSKGTRGSSSGFLNIVMELKKCCNHGFLIKQPEERENERTQEYLQSLVRGSGKLVLLDKLLTRLRERGNRVLIFSQMVRMLDILAEYLSLKRYPFQRLDGSIKGEIRKQALDHFNAEGSEDFCFLLSTRAGGLGINLASADTVVIFDSDWNPQNDLQAQARAHRIGQKKQVNIYRMVTKGTVEEDIIERAKKKMVLDHLVIQRMDTTGRTVLDNNSGNSNSNPFSKEELTAILKFGAEDLFKEPEGEESEPQEMDIDEILRLAETRESDQGSSATDELLSQFKVANFTMDESTPDLEERPIHDWDDIIPEEQRRKVEEEQKQKEMEDIYMLPRSRSSNKKVRSDVGSKLKHRSSGSDSETDDSEDDKRPKRRGRPRARKNNVEGFTDAEIRRFIKAYKKFGAPLERLEAIARDSELVDKSIADLKRLGELVHNTCVTAVQEHEEHMKENPVEAKGPGKRRVLIKTPHFDVDWDIHDDTQLLLGIYEHGFANWDLIKTDPDLKLSEKILLDDPDKKPQAKQLQMRADYLLKMLKKEQESQDAVKAGEEVKINPQYSPVRLHIFISLIFQDNGAEKSPTKKKPKKDNKENKEKTGTPKKEKEGDKDKKRSSYVMCQCVSHELNFSHFQAKPGGKGKKTQGPVHITAGSEPVPIGGEDDELDQETFSICKERMRPVKKALKQLDKPDEGLSVQEQLQHTRTCLLKIGDRITECLKSYSDPEHVKIWRRNLWIFVSKFTEFGARKLHKLYKMAQKKRSHEEEVTDRGDWQRDRKYSYPGNSSQPWQGDRHHPYDTHRYKDHHYGDRRPHGDYRSSGGYRNSSSPRKRPYDQYGNDRDQRGHRDYYDR</sequence>
<dbReference type="CDD" id="cd18661">
    <property type="entry name" value="CD2_tandem_CHD1-2_like"/>
    <property type="match status" value="1"/>
</dbReference>
<feature type="compositionally biased region" description="Low complexity" evidence="11">
    <location>
        <begin position="1319"/>
        <end position="1329"/>
    </location>
</feature>
<feature type="compositionally biased region" description="Basic and acidic residues" evidence="11">
    <location>
        <begin position="1333"/>
        <end position="1353"/>
    </location>
</feature>
<dbReference type="GeneTree" id="ENSGT00940000155888"/>
<dbReference type="PROSITE" id="PS50013">
    <property type="entry name" value="CHROMO_2"/>
    <property type="match status" value="2"/>
</dbReference>
<protein>
    <submittedName>
        <fullName evidence="15">Chromodomain helicase DNA binding protein 2</fullName>
    </submittedName>
</protein>
<dbReference type="InterPro" id="IPR040793">
    <property type="entry name" value="CDH1_2_SANT_HL1"/>
</dbReference>
<dbReference type="InterPro" id="IPR023780">
    <property type="entry name" value="Chromo_domain"/>
</dbReference>
<evidence type="ECO:0000256" key="5">
    <source>
        <dbReference type="ARBA" id="ARBA00022840"/>
    </source>
</evidence>
<feature type="compositionally biased region" description="Basic residues" evidence="11">
    <location>
        <begin position="879"/>
        <end position="889"/>
    </location>
</feature>
<feature type="domain" description="Chromo" evidence="12">
    <location>
        <begin position="167"/>
        <end position="227"/>
    </location>
</feature>
<feature type="domain" description="Helicase C-terminal" evidence="14">
    <location>
        <begin position="566"/>
        <end position="717"/>
    </location>
</feature>
<feature type="compositionally biased region" description="Basic and acidic residues" evidence="11">
    <location>
        <begin position="806"/>
        <end position="836"/>
    </location>
</feature>
<evidence type="ECO:0000256" key="10">
    <source>
        <dbReference type="ARBA" id="ARBA00049360"/>
    </source>
</evidence>
<evidence type="ECO:0000256" key="1">
    <source>
        <dbReference type="ARBA" id="ARBA00004123"/>
    </source>
</evidence>
<dbReference type="InterPro" id="IPR038718">
    <property type="entry name" value="SNF2-like_sf"/>
</dbReference>
<dbReference type="InterPro" id="IPR049730">
    <property type="entry name" value="SNF2/RAD54-like_C"/>
</dbReference>
<dbReference type="Ensembl" id="ENSCCRT00000179292.1">
    <property type="protein sequence ID" value="ENSCCRP00000125777.1"/>
    <property type="gene ID" value="ENSCCRG00000026731.2"/>
</dbReference>
<evidence type="ECO:0000259" key="12">
    <source>
        <dbReference type="PROSITE" id="PS50013"/>
    </source>
</evidence>
<dbReference type="PROSITE" id="PS51194">
    <property type="entry name" value="HELICASE_CTER"/>
    <property type="match status" value="1"/>
</dbReference>
<dbReference type="CDD" id="cd18793">
    <property type="entry name" value="SF2_C_SNF"/>
    <property type="match status" value="1"/>
</dbReference>
<evidence type="ECO:0000256" key="6">
    <source>
        <dbReference type="ARBA" id="ARBA00023015"/>
    </source>
</evidence>
<reference evidence="15" key="1">
    <citation type="submission" date="2025-08" db="UniProtKB">
        <authorList>
            <consortium name="Ensembl"/>
        </authorList>
    </citation>
    <scope>IDENTIFICATION</scope>
</reference>
<dbReference type="InterPro" id="IPR014001">
    <property type="entry name" value="Helicase_ATP-bd"/>
</dbReference>
<evidence type="ECO:0000256" key="4">
    <source>
        <dbReference type="ARBA" id="ARBA00022801"/>
    </source>
</evidence>
<evidence type="ECO:0000259" key="13">
    <source>
        <dbReference type="PROSITE" id="PS51192"/>
    </source>
</evidence>
<dbReference type="PANTHER" id="PTHR45623:SF19">
    <property type="entry name" value="CHROMODOMAIN-HELICASE-DNA-BINDING PROTEIN 2"/>
    <property type="match status" value="1"/>
</dbReference>
<name>A0A9J7Z0C8_CYPCA</name>
<evidence type="ECO:0000313" key="16">
    <source>
        <dbReference type="Proteomes" id="UP001108240"/>
    </source>
</evidence>
<dbReference type="Pfam" id="PF00176">
    <property type="entry name" value="SNF2-rel_dom"/>
    <property type="match status" value="1"/>
</dbReference>
<keyword evidence="5" id="KW-0067">ATP-binding</keyword>
<dbReference type="Gene3D" id="3.40.50.300">
    <property type="entry name" value="P-loop containing nucleotide triphosphate hydrolases"/>
    <property type="match status" value="1"/>
</dbReference>
<keyword evidence="9" id="KW-0539">Nucleus</keyword>
<reference evidence="15" key="2">
    <citation type="submission" date="2025-09" db="UniProtKB">
        <authorList>
            <consortium name="Ensembl"/>
        </authorList>
    </citation>
    <scope>IDENTIFICATION</scope>
</reference>
<dbReference type="PANTHER" id="PTHR45623">
    <property type="entry name" value="CHROMODOMAIN-HELICASE-DNA-BINDING PROTEIN 3-RELATED-RELATED"/>
    <property type="match status" value="1"/>
</dbReference>
<keyword evidence="4" id="KW-0378">Hydrolase</keyword>
<keyword evidence="16" id="KW-1185">Reference proteome</keyword>
<evidence type="ECO:0000256" key="11">
    <source>
        <dbReference type="SAM" id="MobiDB-lite"/>
    </source>
</evidence>
<dbReference type="FunFam" id="2.40.50.40:FF:000014">
    <property type="entry name" value="Chromodomain-helicase-DNA-binding protein 2 isoform 1"/>
    <property type="match status" value="1"/>
</dbReference>
<feature type="compositionally biased region" description="Basic and acidic residues" evidence="11">
    <location>
        <begin position="1094"/>
        <end position="1115"/>
    </location>
</feature>
<dbReference type="GO" id="GO:0042393">
    <property type="term" value="F:histone binding"/>
    <property type="evidence" value="ECO:0007669"/>
    <property type="project" value="TreeGrafter"/>
</dbReference>
<feature type="compositionally biased region" description="Basic and acidic residues" evidence="11">
    <location>
        <begin position="1264"/>
        <end position="1281"/>
    </location>
</feature>
<organism evidence="15 16">
    <name type="scientific">Cyprinus carpio carpio</name>
    <dbReference type="NCBI Taxonomy" id="630221"/>
    <lineage>
        <taxon>Eukaryota</taxon>
        <taxon>Metazoa</taxon>
        <taxon>Chordata</taxon>
        <taxon>Craniata</taxon>
        <taxon>Vertebrata</taxon>
        <taxon>Euteleostomi</taxon>
        <taxon>Actinopterygii</taxon>
        <taxon>Neopterygii</taxon>
        <taxon>Teleostei</taxon>
        <taxon>Ostariophysi</taxon>
        <taxon>Cypriniformes</taxon>
        <taxon>Cyprinidae</taxon>
        <taxon>Cyprininae</taxon>
        <taxon>Cyprinus</taxon>
    </lineage>
</organism>
<dbReference type="SUPFAM" id="SSF54160">
    <property type="entry name" value="Chromo domain-like"/>
    <property type="match status" value="2"/>
</dbReference>
<dbReference type="Proteomes" id="UP001108240">
    <property type="component" value="Unplaced"/>
</dbReference>
<dbReference type="GO" id="GO:0003682">
    <property type="term" value="F:chromatin binding"/>
    <property type="evidence" value="ECO:0007669"/>
    <property type="project" value="TreeGrafter"/>
</dbReference>
<dbReference type="InterPro" id="IPR000953">
    <property type="entry name" value="Chromo/chromo_shadow_dom"/>
</dbReference>
<comment type="catalytic activity">
    <reaction evidence="10">
        <text>ATP + H2O = ADP + phosphate + H(+)</text>
        <dbReference type="Rhea" id="RHEA:13065"/>
        <dbReference type="ChEBI" id="CHEBI:15377"/>
        <dbReference type="ChEBI" id="CHEBI:15378"/>
        <dbReference type="ChEBI" id="CHEBI:30616"/>
        <dbReference type="ChEBI" id="CHEBI:43474"/>
        <dbReference type="ChEBI" id="CHEBI:456216"/>
    </reaction>
</comment>
<dbReference type="SMART" id="SM00487">
    <property type="entry name" value="DEXDc"/>
    <property type="match status" value="1"/>
</dbReference>
<dbReference type="GO" id="GO:0003677">
    <property type="term" value="F:DNA binding"/>
    <property type="evidence" value="ECO:0007669"/>
    <property type="project" value="UniProtKB-KW"/>
</dbReference>
<dbReference type="FunFam" id="3.40.50.10810:FF:000007">
    <property type="entry name" value="Chromodomain-helicase-DNA-binding protein 2 isoform 1"/>
    <property type="match status" value="1"/>
</dbReference>
<evidence type="ECO:0000313" key="15">
    <source>
        <dbReference type="Ensembl" id="ENSCCRP00000125777.1"/>
    </source>
</evidence>
<dbReference type="SMART" id="SM01176">
    <property type="entry name" value="DUF4208"/>
    <property type="match status" value="1"/>
</dbReference>
<dbReference type="GO" id="GO:0034728">
    <property type="term" value="P:nucleosome organization"/>
    <property type="evidence" value="ECO:0007669"/>
    <property type="project" value="TreeGrafter"/>
</dbReference>
<keyword evidence="3" id="KW-0547">Nucleotide-binding</keyword>
<proteinExistence type="predicted"/>
<dbReference type="PROSITE" id="PS00598">
    <property type="entry name" value="CHROMO_1"/>
    <property type="match status" value="2"/>
</dbReference>
<dbReference type="Gene3D" id="2.40.50.40">
    <property type="match status" value="2"/>
</dbReference>
<dbReference type="GO" id="GO:0140658">
    <property type="term" value="F:ATP-dependent chromatin remodeler activity"/>
    <property type="evidence" value="ECO:0007669"/>
    <property type="project" value="TreeGrafter"/>
</dbReference>
<feature type="compositionally biased region" description="Basic and acidic residues" evidence="11">
    <location>
        <begin position="1293"/>
        <end position="1318"/>
    </location>
</feature>
<dbReference type="InterPro" id="IPR023779">
    <property type="entry name" value="Chromodomain_CS"/>
</dbReference>
<dbReference type="Gene3D" id="3.40.50.10810">
    <property type="entry name" value="Tandem AAA-ATPase domain"/>
    <property type="match status" value="1"/>
</dbReference>
<evidence type="ECO:0000256" key="2">
    <source>
        <dbReference type="ARBA" id="ARBA00022737"/>
    </source>
</evidence>
<dbReference type="Pfam" id="PF00385">
    <property type="entry name" value="Chromo"/>
    <property type="match status" value="2"/>
</dbReference>
<dbReference type="GO" id="GO:0016887">
    <property type="term" value="F:ATP hydrolysis activity"/>
    <property type="evidence" value="ECO:0007669"/>
    <property type="project" value="TreeGrafter"/>
</dbReference>
<dbReference type="InterPro" id="IPR016197">
    <property type="entry name" value="Chromo-like_dom_sf"/>
</dbReference>
<evidence type="ECO:0000256" key="7">
    <source>
        <dbReference type="ARBA" id="ARBA00023125"/>
    </source>
</evidence>
<keyword evidence="2" id="KW-0677">Repeat</keyword>
<feature type="domain" description="Helicase ATP-binding" evidence="13">
    <location>
        <begin position="267"/>
        <end position="437"/>
    </location>
</feature>
<dbReference type="Pfam" id="PF18375">
    <property type="entry name" value="CDH1_2_SANT_HL1"/>
    <property type="match status" value="1"/>
</dbReference>
<dbReference type="Pfam" id="PF00271">
    <property type="entry name" value="Helicase_C"/>
    <property type="match status" value="1"/>
</dbReference>
<feature type="region of interest" description="Disordered" evidence="11">
    <location>
        <begin position="1082"/>
        <end position="1115"/>
    </location>
</feature>
<dbReference type="InterPro" id="IPR001650">
    <property type="entry name" value="Helicase_C-like"/>
</dbReference>
<keyword evidence="8" id="KW-0804">Transcription</keyword>
<dbReference type="CDD" id="cd18666">
    <property type="entry name" value="CD1_tandem_CHD1-2_like"/>
    <property type="match status" value="1"/>
</dbReference>
<evidence type="ECO:0000259" key="14">
    <source>
        <dbReference type="PROSITE" id="PS51194"/>
    </source>
</evidence>
<evidence type="ECO:0000256" key="9">
    <source>
        <dbReference type="ARBA" id="ARBA00023242"/>
    </source>
</evidence>
<dbReference type="SMART" id="SM00298">
    <property type="entry name" value="CHROMO"/>
    <property type="match status" value="2"/>
</dbReference>
<dbReference type="InterPro" id="IPR027417">
    <property type="entry name" value="P-loop_NTPase"/>
</dbReference>
<dbReference type="SMART" id="SM00490">
    <property type="entry name" value="HELICc"/>
    <property type="match status" value="1"/>
</dbReference>
<dbReference type="InterPro" id="IPR056302">
    <property type="entry name" value="CHD1-2/Hrp3_HTH"/>
</dbReference>
<feature type="domain" description="Chromo" evidence="12">
    <location>
        <begin position="50"/>
        <end position="142"/>
    </location>
</feature>
<dbReference type="Pfam" id="PF23588">
    <property type="entry name" value="HTH_CHD1_Hrp3"/>
    <property type="match status" value="1"/>
</dbReference>
<dbReference type="Pfam" id="PF13907">
    <property type="entry name" value="CHD1-like_C"/>
    <property type="match status" value="1"/>
</dbReference>
<keyword evidence="6" id="KW-0805">Transcription regulation</keyword>
<dbReference type="GO" id="GO:0000785">
    <property type="term" value="C:chromatin"/>
    <property type="evidence" value="ECO:0007669"/>
    <property type="project" value="TreeGrafter"/>
</dbReference>
<comment type="subcellular location">
    <subcellularLocation>
        <location evidence="1">Nucleus</location>
    </subcellularLocation>
</comment>
<feature type="region of interest" description="Disordered" evidence="11">
    <location>
        <begin position="801"/>
        <end position="892"/>
    </location>
</feature>
<accession>A0A9J7Z0C8</accession>
<feature type="region of interest" description="Disordered" evidence="11">
    <location>
        <begin position="1258"/>
        <end position="1353"/>
    </location>
</feature>
<dbReference type="SUPFAM" id="SSF52540">
    <property type="entry name" value="P-loop containing nucleoside triphosphate hydrolases"/>
    <property type="match status" value="2"/>
</dbReference>